<dbReference type="InterPro" id="IPR012373">
    <property type="entry name" value="Ferrdict_sens_TM"/>
</dbReference>
<dbReference type="OrthoDB" id="697544at2"/>
<accession>A0A3E1YE05</accession>
<feature type="transmembrane region" description="Helical" evidence="1">
    <location>
        <begin position="76"/>
        <end position="94"/>
    </location>
</feature>
<keyword evidence="1" id="KW-1133">Transmembrane helix</keyword>
<reference evidence="4 5" key="1">
    <citation type="submission" date="2018-07" db="EMBL/GenBank/DDBJ databases">
        <title>Chitinophaga K2CV101002-2 sp. nov., isolated from a monsoon evergreen broad-leaved forest soil.</title>
        <authorList>
            <person name="Lv Y."/>
        </authorList>
    </citation>
    <scope>NUCLEOTIDE SEQUENCE [LARGE SCALE GENOMIC DNA]</scope>
    <source>
        <strain evidence="4 5">GDMCC 1.1288</strain>
    </source>
</reference>
<dbReference type="Gene3D" id="3.55.50.30">
    <property type="match status" value="1"/>
</dbReference>
<evidence type="ECO:0000256" key="1">
    <source>
        <dbReference type="SAM" id="Phobius"/>
    </source>
</evidence>
<dbReference type="PANTHER" id="PTHR30273">
    <property type="entry name" value="PERIPLASMIC SIGNAL SENSOR AND SIGMA FACTOR ACTIVATOR FECR-RELATED"/>
    <property type="match status" value="1"/>
</dbReference>
<dbReference type="Gene3D" id="2.60.120.1440">
    <property type="match status" value="1"/>
</dbReference>
<sequence length="316" mass="35606">MNQEELSYLISQYLQGKATPEEEEQLLNWYRNNEPETVEWVSDDVNELQQVKERVAAGLTKHITTSKKKRFSIGRIAAAASILILISAGVYLLSLKPVEYLTVSTPTGKIRQLQLPDGSVVWLNAATTIRYPKSFNQKRTIELDGEAYFDVKSSAGEPFIVVTRSINTRVLGTAFNVKSYSKENKILVAVAEGKVQVADSSSTLATIQPRQRLTYNLQDGKGILSKVNNADAFSWKDGELSFDTQPLEAIALVLERWYNVRFEFKDQVLKSCTYSATFNSNKPLNEILTLLCDVNNIHFNIDETNRIVKLWGRGCQ</sequence>
<name>A0A3E1YE05_9BACT</name>
<dbReference type="AlphaFoldDB" id="A0A3E1YE05"/>
<evidence type="ECO:0000259" key="3">
    <source>
        <dbReference type="Pfam" id="PF16344"/>
    </source>
</evidence>
<dbReference type="FunFam" id="2.60.120.1440:FF:000001">
    <property type="entry name" value="Putative anti-sigma factor"/>
    <property type="match status" value="1"/>
</dbReference>
<keyword evidence="1" id="KW-0472">Membrane</keyword>
<dbReference type="RefSeq" id="WP_116974591.1">
    <property type="nucleotide sequence ID" value="NZ_QPMM01000002.1"/>
</dbReference>
<dbReference type="GO" id="GO:0016989">
    <property type="term" value="F:sigma factor antagonist activity"/>
    <property type="evidence" value="ECO:0007669"/>
    <property type="project" value="TreeGrafter"/>
</dbReference>
<dbReference type="Proteomes" id="UP000260644">
    <property type="component" value="Unassembled WGS sequence"/>
</dbReference>
<dbReference type="EMBL" id="QPMM01000002">
    <property type="protein sequence ID" value="RFS24729.1"/>
    <property type="molecule type" value="Genomic_DNA"/>
</dbReference>
<dbReference type="InterPro" id="IPR006860">
    <property type="entry name" value="FecR"/>
</dbReference>
<dbReference type="Pfam" id="PF04773">
    <property type="entry name" value="FecR"/>
    <property type="match status" value="1"/>
</dbReference>
<comment type="caution">
    <text evidence="4">The sequence shown here is derived from an EMBL/GenBank/DDBJ whole genome shotgun (WGS) entry which is preliminary data.</text>
</comment>
<evidence type="ECO:0000259" key="2">
    <source>
        <dbReference type="Pfam" id="PF04773"/>
    </source>
</evidence>
<organism evidence="4 5">
    <name type="scientific">Chitinophaga silvatica</name>
    <dbReference type="NCBI Taxonomy" id="2282649"/>
    <lineage>
        <taxon>Bacteria</taxon>
        <taxon>Pseudomonadati</taxon>
        <taxon>Bacteroidota</taxon>
        <taxon>Chitinophagia</taxon>
        <taxon>Chitinophagales</taxon>
        <taxon>Chitinophagaceae</taxon>
        <taxon>Chitinophaga</taxon>
    </lineage>
</organism>
<evidence type="ECO:0000313" key="4">
    <source>
        <dbReference type="EMBL" id="RFS24729.1"/>
    </source>
</evidence>
<feature type="domain" description="Protein FecR C-terminal" evidence="3">
    <location>
        <begin position="240"/>
        <end position="307"/>
    </location>
</feature>
<keyword evidence="5" id="KW-1185">Reference proteome</keyword>
<protein>
    <submittedName>
        <fullName evidence="4">DUF4974 domain-containing protein</fullName>
    </submittedName>
</protein>
<gene>
    <name evidence="4" type="ORF">DVR12_05895</name>
</gene>
<evidence type="ECO:0000313" key="5">
    <source>
        <dbReference type="Proteomes" id="UP000260644"/>
    </source>
</evidence>
<dbReference type="PANTHER" id="PTHR30273:SF2">
    <property type="entry name" value="PROTEIN FECR"/>
    <property type="match status" value="1"/>
</dbReference>
<dbReference type="Pfam" id="PF16344">
    <property type="entry name" value="FecR_C"/>
    <property type="match status" value="1"/>
</dbReference>
<feature type="domain" description="FecR protein" evidence="2">
    <location>
        <begin position="102"/>
        <end position="196"/>
    </location>
</feature>
<dbReference type="PIRSF" id="PIRSF018266">
    <property type="entry name" value="FecR"/>
    <property type="match status" value="1"/>
</dbReference>
<keyword evidence="1" id="KW-0812">Transmembrane</keyword>
<proteinExistence type="predicted"/>
<dbReference type="InterPro" id="IPR032508">
    <property type="entry name" value="FecR_C"/>
</dbReference>